<evidence type="ECO:0000313" key="4">
    <source>
        <dbReference type="EMBL" id="GAA3800255.1"/>
    </source>
</evidence>
<evidence type="ECO:0000256" key="2">
    <source>
        <dbReference type="SAM" id="Phobius"/>
    </source>
</evidence>
<gene>
    <name evidence="4" type="ORF">GCM10022226_19760</name>
</gene>
<feature type="region of interest" description="Disordered" evidence="1">
    <location>
        <begin position="83"/>
        <end position="157"/>
    </location>
</feature>
<protein>
    <submittedName>
        <fullName evidence="4">Uncharacterized protein</fullName>
    </submittedName>
</protein>
<feature type="transmembrane region" description="Helical" evidence="2">
    <location>
        <begin position="180"/>
        <end position="201"/>
    </location>
</feature>
<feature type="signal peptide" evidence="3">
    <location>
        <begin position="1"/>
        <end position="32"/>
    </location>
</feature>
<comment type="caution">
    <text evidence="4">The sequence shown here is derived from an EMBL/GenBank/DDBJ whole genome shotgun (WGS) entry which is preliminary data.</text>
</comment>
<sequence length="202" mass="20459">MTVAVPRLAALLAPSLAGLSLAGVVGSAPAWAAVPDPEPQRLAVVPGITVCLDVEVVVSLRVGISIGGYPPICRRPAYPPPAPAPVPTPTPTPTPPSSPSPAPTKAAPAPAPTRAPSPPVRPAVPVVPAAQRPPEAPRTAEPARPPVEHRPAPSAVTPTVLVRELRAQAPHRRSSPMASVMVMVVLSLVIALAAGLAFGTIR</sequence>
<feature type="compositionally biased region" description="Low complexity" evidence="1">
    <location>
        <begin position="123"/>
        <end position="142"/>
    </location>
</feature>
<feature type="compositionally biased region" description="Pro residues" evidence="1">
    <location>
        <begin position="83"/>
        <end position="102"/>
    </location>
</feature>
<evidence type="ECO:0000313" key="5">
    <source>
        <dbReference type="Proteomes" id="UP001500888"/>
    </source>
</evidence>
<feature type="chain" id="PRO_5045314286" evidence="3">
    <location>
        <begin position="33"/>
        <end position="202"/>
    </location>
</feature>
<dbReference type="PRINTS" id="PR01217">
    <property type="entry name" value="PRICHEXTENSN"/>
</dbReference>
<keyword evidence="2" id="KW-0472">Membrane</keyword>
<evidence type="ECO:0000256" key="1">
    <source>
        <dbReference type="SAM" id="MobiDB-lite"/>
    </source>
</evidence>
<dbReference type="Proteomes" id="UP001500888">
    <property type="component" value="Unassembled WGS sequence"/>
</dbReference>
<proteinExistence type="predicted"/>
<keyword evidence="3" id="KW-0732">Signal</keyword>
<keyword evidence="2" id="KW-1133">Transmembrane helix</keyword>
<name>A0ABP7HWG8_9ACTN</name>
<reference evidence="5" key="1">
    <citation type="journal article" date="2019" name="Int. J. Syst. Evol. Microbiol.">
        <title>The Global Catalogue of Microorganisms (GCM) 10K type strain sequencing project: providing services to taxonomists for standard genome sequencing and annotation.</title>
        <authorList>
            <consortium name="The Broad Institute Genomics Platform"/>
            <consortium name="The Broad Institute Genome Sequencing Center for Infectious Disease"/>
            <person name="Wu L."/>
            <person name="Ma J."/>
        </authorList>
    </citation>
    <scope>NUCLEOTIDE SEQUENCE [LARGE SCALE GENOMIC DNA]</scope>
    <source>
        <strain evidence="5">JCM 16908</strain>
    </source>
</reference>
<organism evidence="4 5">
    <name type="scientific">Sphaerisporangium flaviroseum</name>
    <dbReference type="NCBI Taxonomy" id="509199"/>
    <lineage>
        <taxon>Bacteria</taxon>
        <taxon>Bacillati</taxon>
        <taxon>Actinomycetota</taxon>
        <taxon>Actinomycetes</taxon>
        <taxon>Streptosporangiales</taxon>
        <taxon>Streptosporangiaceae</taxon>
        <taxon>Sphaerisporangium</taxon>
    </lineage>
</organism>
<keyword evidence="2" id="KW-0812">Transmembrane</keyword>
<keyword evidence="5" id="KW-1185">Reference proteome</keyword>
<dbReference type="EMBL" id="BAAAZR010000002">
    <property type="protein sequence ID" value="GAA3800255.1"/>
    <property type="molecule type" value="Genomic_DNA"/>
</dbReference>
<feature type="compositionally biased region" description="Pro residues" evidence="1">
    <location>
        <begin position="109"/>
        <end position="122"/>
    </location>
</feature>
<evidence type="ECO:0000256" key="3">
    <source>
        <dbReference type="SAM" id="SignalP"/>
    </source>
</evidence>
<accession>A0ABP7HWG8</accession>